<feature type="transmembrane region" description="Helical" evidence="5">
    <location>
        <begin position="288"/>
        <end position="308"/>
    </location>
</feature>
<name>A0A3M7FF03_HORWE</name>
<dbReference type="GO" id="GO:0004392">
    <property type="term" value="F:heme oxygenase (decyclizing) activity"/>
    <property type="evidence" value="ECO:0007669"/>
    <property type="project" value="InterPro"/>
</dbReference>
<dbReference type="CDD" id="cd19165">
    <property type="entry name" value="HemeO"/>
    <property type="match status" value="1"/>
</dbReference>
<evidence type="ECO:0000256" key="3">
    <source>
        <dbReference type="ARBA" id="ARBA00023004"/>
    </source>
</evidence>
<comment type="caution">
    <text evidence="6">The sequence shown here is derived from an EMBL/GenBank/DDBJ whole genome shotgun (WGS) entry which is preliminary data.</text>
</comment>
<dbReference type="PANTHER" id="PTHR10720:SF0">
    <property type="entry name" value="HEME OXYGENASE"/>
    <property type="match status" value="1"/>
</dbReference>
<accession>A0A3M7FF03</accession>
<sequence length="316" mass="35164">MASDQQLPIPTPAPSPPLKAESRPSISAEINKETRKHHTDLNRLIIDRLPLGLPPQAATPHELGQGIATFARIFIGFESVWQEIEDGEHRLSKYDPKHAHEYDVVSSLAFLRPVGLARTERLRKDLATISERTGSYVTTKSGGRGIESRISEQVTARPWLLVAFAWVMYMAIFSGGRWIRQQLAQAGPGFWTGSSTKSDASSPHHEEKPGETNKKLEIPGFTFLSFDSDQDGEEMKAEFKSRLAETEALLTDEERREVIEAAQGLFDDCIGLVHELDILVAKKKVASIVLPAVVLTLLLALMSLLYWADRNGMLRV</sequence>
<dbReference type="InterPro" id="IPR016053">
    <property type="entry name" value="Haem_Oase-like"/>
</dbReference>
<organism evidence="6 7">
    <name type="scientific">Hortaea werneckii</name>
    <name type="common">Black yeast</name>
    <name type="synonym">Cladosporium werneckii</name>
    <dbReference type="NCBI Taxonomy" id="91943"/>
    <lineage>
        <taxon>Eukaryota</taxon>
        <taxon>Fungi</taxon>
        <taxon>Dikarya</taxon>
        <taxon>Ascomycota</taxon>
        <taxon>Pezizomycotina</taxon>
        <taxon>Dothideomycetes</taxon>
        <taxon>Dothideomycetidae</taxon>
        <taxon>Mycosphaerellales</taxon>
        <taxon>Teratosphaeriaceae</taxon>
        <taxon>Hortaea</taxon>
    </lineage>
</organism>
<evidence type="ECO:0000313" key="6">
    <source>
        <dbReference type="EMBL" id="RMY87478.1"/>
    </source>
</evidence>
<feature type="region of interest" description="Disordered" evidence="4">
    <location>
        <begin position="190"/>
        <end position="213"/>
    </location>
</feature>
<feature type="compositionally biased region" description="Polar residues" evidence="4">
    <location>
        <begin position="192"/>
        <end position="201"/>
    </location>
</feature>
<dbReference type="PANTHER" id="PTHR10720">
    <property type="entry name" value="HEME OXYGENASE"/>
    <property type="match status" value="1"/>
</dbReference>
<evidence type="ECO:0000256" key="5">
    <source>
        <dbReference type="SAM" id="Phobius"/>
    </source>
</evidence>
<evidence type="ECO:0008006" key="8">
    <source>
        <dbReference type="Google" id="ProtNLM"/>
    </source>
</evidence>
<dbReference type="InterPro" id="IPR016084">
    <property type="entry name" value="Haem_Oase-like_multi-hlx"/>
</dbReference>
<feature type="region of interest" description="Disordered" evidence="4">
    <location>
        <begin position="1"/>
        <end position="25"/>
    </location>
</feature>
<protein>
    <recommendedName>
        <fullName evidence="8">Heme oxygenase-like protein</fullName>
    </recommendedName>
</protein>
<evidence type="ECO:0000256" key="1">
    <source>
        <dbReference type="ARBA" id="ARBA00022617"/>
    </source>
</evidence>
<feature type="transmembrane region" description="Helical" evidence="5">
    <location>
        <begin position="159"/>
        <end position="179"/>
    </location>
</feature>
<dbReference type="AlphaFoldDB" id="A0A3M7FF03"/>
<keyword evidence="1" id="KW-0349">Heme</keyword>
<proteinExistence type="predicted"/>
<feature type="compositionally biased region" description="Basic and acidic residues" evidence="4">
    <location>
        <begin position="202"/>
        <end position="213"/>
    </location>
</feature>
<gene>
    <name evidence="6" type="ORF">D0861_05332</name>
</gene>
<dbReference type="GO" id="GO:0046872">
    <property type="term" value="F:metal ion binding"/>
    <property type="evidence" value="ECO:0007669"/>
    <property type="project" value="UniProtKB-KW"/>
</dbReference>
<dbReference type="SUPFAM" id="SSF48613">
    <property type="entry name" value="Heme oxygenase-like"/>
    <property type="match status" value="1"/>
</dbReference>
<dbReference type="Pfam" id="PF01126">
    <property type="entry name" value="Heme_oxygenase"/>
    <property type="match status" value="1"/>
</dbReference>
<evidence type="ECO:0000256" key="2">
    <source>
        <dbReference type="ARBA" id="ARBA00022723"/>
    </source>
</evidence>
<evidence type="ECO:0000313" key="7">
    <source>
        <dbReference type="Proteomes" id="UP000268823"/>
    </source>
</evidence>
<dbReference type="Gene3D" id="1.20.910.10">
    <property type="entry name" value="Heme oxygenase-like"/>
    <property type="match status" value="1"/>
</dbReference>
<dbReference type="Proteomes" id="UP000268823">
    <property type="component" value="Unassembled WGS sequence"/>
</dbReference>
<keyword evidence="5" id="KW-0812">Transmembrane</keyword>
<keyword evidence="3" id="KW-0408">Iron</keyword>
<keyword evidence="5" id="KW-0472">Membrane</keyword>
<keyword evidence="2" id="KW-0479">Metal-binding</keyword>
<evidence type="ECO:0000256" key="4">
    <source>
        <dbReference type="SAM" id="MobiDB-lite"/>
    </source>
</evidence>
<reference evidence="6 7" key="1">
    <citation type="journal article" date="2018" name="BMC Genomics">
        <title>Genomic evidence for intraspecific hybridization in a clonal and extremely halotolerant yeast.</title>
        <authorList>
            <person name="Gostincar C."/>
            <person name="Stajich J.E."/>
            <person name="Zupancic J."/>
            <person name="Zalar P."/>
            <person name="Gunde-Cimerman N."/>
        </authorList>
    </citation>
    <scope>NUCLEOTIDE SEQUENCE [LARGE SCALE GENOMIC DNA]</scope>
    <source>
        <strain evidence="6 7">EXF-2788</strain>
    </source>
</reference>
<dbReference type="GO" id="GO:0006788">
    <property type="term" value="P:heme oxidation"/>
    <property type="evidence" value="ECO:0007669"/>
    <property type="project" value="InterPro"/>
</dbReference>
<dbReference type="InterPro" id="IPR002051">
    <property type="entry name" value="Haem_Oase"/>
</dbReference>
<keyword evidence="5" id="KW-1133">Transmembrane helix</keyword>
<dbReference type="VEuPathDB" id="FungiDB:BTJ68_12687"/>
<dbReference type="OrthoDB" id="652091at2759"/>
<dbReference type="EMBL" id="QWIR01000093">
    <property type="protein sequence ID" value="RMY87478.1"/>
    <property type="molecule type" value="Genomic_DNA"/>
</dbReference>